<protein>
    <submittedName>
        <fullName evidence="1">Uncharacterized protein</fullName>
    </submittedName>
</protein>
<dbReference type="Proteomes" id="UP000186817">
    <property type="component" value="Unassembled WGS sequence"/>
</dbReference>
<dbReference type="EMBL" id="LSRX01000278">
    <property type="protein sequence ID" value="OLQ01871.1"/>
    <property type="molecule type" value="Genomic_DNA"/>
</dbReference>
<dbReference type="AlphaFoldDB" id="A0A1Q9E391"/>
<name>A0A1Q9E391_SYMMI</name>
<dbReference type="OrthoDB" id="10293887at2759"/>
<accession>A0A1Q9E391</accession>
<comment type="caution">
    <text evidence="1">The sequence shown here is derived from an EMBL/GenBank/DDBJ whole genome shotgun (WGS) entry which is preliminary data.</text>
</comment>
<sequence length="244" mass="25939">MAAADANPNGGGLQEVEGRLGLQRGPVKVGRVSCIAKDAKGTCGSSGSDDAKARMAATTSAGPASVGRVLHGYNERARAATESRPHGATYYGGRRTVMRESVVSASRALPLEHLEHAVAHVCRKGGVRVSRNVRIAVMNSGIFLTDMRCIELVAHGMPFWHGTRLAATLVCPVTQHGEPQCGGFEGFEAFEGEASFEAFKGFEGFVRAFKGFKAPFEAFKGFENENEGGFEGFEGFEAPFTFAS</sequence>
<proteinExistence type="predicted"/>
<evidence type="ECO:0000313" key="1">
    <source>
        <dbReference type="EMBL" id="OLQ01871.1"/>
    </source>
</evidence>
<evidence type="ECO:0000313" key="2">
    <source>
        <dbReference type="Proteomes" id="UP000186817"/>
    </source>
</evidence>
<organism evidence="1 2">
    <name type="scientific">Symbiodinium microadriaticum</name>
    <name type="common">Dinoflagellate</name>
    <name type="synonym">Zooxanthella microadriatica</name>
    <dbReference type="NCBI Taxonomy" id="2951"/>
    <lineage>
        <taxon>Eukaryota</taxon>
        <taxon>Sar</taxon>
        <taxon>Alveolata</taxon>
        <taxon>Dinophyceae</taxon>
        <taxon>Suessiales</taxon>
        <taxon>Symbiodiniaceae</taxon>
        <taxon>Symbiodinium</taxon>
    </lineage>
</organism>
<keyword evidence="2" id="KW-1185">Reference proteome</keyword>
<reference evidence="1 2" key="1">
    <citation type="submission" date="2016-02" db="EMBL/GenBank/DDBJ databases">
        <title>Genome analysis of coral dinoflagellate symbionts highlights evolutionary adaptations to a symbiotic lifestyle.</title>
        <authorList>
            <person name="Aranda M."/>
            <person name="Li Y."/>
            <person name="Liew Y.J."/>
            <person name="Baumgarten S."/>
            <person name="Simakov O."/>
            <person name="Wilson M."/>
            <person name="Piel J."/>
            <person name="Ashoor H."/>
            <person name="Bougouffa S."/>
            <person name="Bajic V.B."/>
            <person name="Ryu T."/>
            <person name="Ravasi T."/>
            <person name="Bayer T."/>
            <person name="Micklem G."/>
            <person name="Kim H."/>
            <person name="Bhak J."/>
            <person name="Lajeunesse T.C."/>
            <person name="Voolstra C.R."/>
        </authorList>
    </citation>
    <scope>NUCLEOTIDE SEQUENCE [LARGE SCALE GENOMIC DNA]</scope>
    <source>
        <strain evidence="1 2">CCMP2467</strain>
    </source>
</reference>
<gene>
    <name evidence="1" type="ORF">AK812_SmicGene15324</name>
</gene>